<organism evidence="2 3">
    <name type="scientific">Salinomyces thailandicus</name>
    <dbReference type="NCBI Taxonomy" id="706561"/>
    <lineage>
        <taxon>Eukaryota</taxon>
        <taxon>Fungi</taxon>
        <taxon>Dikarya</taxon>
        <taxon>Ascomycota</taxon>
        <taxon>Pezizomycotina</taxon>
        <taxon>Dothideomycetes</taxon>
        <taxon>Dothideomycetidae</taxon>
        <taxon>Mycosphaerellales</taxon>
        <taxon>Teratosphaeriaceae</taxon>
        <taxon>Salinomyces</taxon>
    </lineage>
</organism>
<reference evidence="2 3" key="1">
    <citation type="submission" date="2017-03" db="EMBL/GenBank/DDBJ databases">
        <title>Genomes of endolithic fungi from Antarctica.</title>
        <authorList>
            <person name="Coleine C."/>
            <person name="Masonjones S."/>
            <person name="Stajich J.E."/>
        </authorList>
    </citation>
    <scope>NUCLEOTIDE SEQUENCE [LARGE SCALE GENOMIC DNA]</scope>
    <source>
        <strain evidence="2 3">CCFEE 6315</strain>
    </source>
</reference>
<dbReference type="Proteomes" id="UP000308549">
    <property type="component" value="Unassembled WGS sequence"/>
</dbReference>
<comment type="caution">
    <text evidence="2">The sequence shown here is derived from an EMBL/GenBank/DDBJ whole genome shotgun (WGS) entry which is preliminary data.</text>
</comment>
<gene>
    <name evidence="2" type="ORF">B0A50_04700</name>
</gene>
<dbReference type="EMBL" id="NAJL01000027">
    <property type="protein sequence ID" value="TKA26592.1"/>
    <property type="molecule type" value="Genomic_DNA"/>
</dbReference>
<feature type="region of interest" description="Disordered" evidence="1">
    <location>
        <begin position="189"/>
        <end position="227"/>
    </location>
</feature>
<sequence length="227" mass="24974">MPLPSSTKSNNMHEPTRKRKLNTAFIDTFSNAVAGTSLSTAVAARPVGTRILPGANHHTQLFLVHLMAVVNTAAGTKHCVATTRANQPCTTEIAWQDALKAVRAVNFFSGDHFLLLAGLNQIAHLLACKRSLGTRRSHSLQAAEVVQGWMRDAQDMCKESVVGVTHELLAGQMERRDEARMLPRPMWEIEEREEEGRGEEQEAAPGTAYGSVPGSDSCYSTYKYRRV</sequence>
<name>A0A4U0TX31_9PEZI</name>
<protein>
    <submittedName>
        <fullName evidence="2">Uncharacterized protein</fullName>
    </submittedName>
</protein>
<proteinExistence type="predicted"/>
<accession>A0A4U0TX31</accession>
<evidence type="ECO:0000313" key="3">
    <source>
        <dbReference type="Proteomes" id="UP000308549"/>
    </source>
</evidence>
<dbReference type="AlphaFoldDB" id="A0A4U0TX31"/>
<keyword evidence="3" id="KW-1185">Reference proteome</keyword>
<evidence type="ECO:0000256" key="1">
    <source>
        <dbReference type="SAM" id="MobiDB-lite"/>
    </source>
</evidence>
<evidence type="ECO:0000313" key="2">
    <source>
        <dbReference type="EMBL" id="TKA26592.1"/>
    </source>
</evidence>